<organism evidence="3 4">
    <name type="scientific">Piloderma croceum (strain F 1598)</name>
    <dbReference type="NCBI Taxonomy" id="765440"/>
    <lineage>
        <taxon>Eukaryota</taxon>
        <taxon>Fungi</taxon>
        <taxon>Dikarya</taxon>
        <taxon>Basidiomycota</taxon>
        <taxon>Agaricomycotina</taxon>
        <taxon>Agaricomycetes</taxon>
        <taxon>Agaricomycetidae</taxon>
        <taxon>Atheliales</taxon>
        <taxon>Atheliaceae</taxon>
        <taxon>Piloderma</taxon>
    </lineage>
</organism>
<name>A0A0C3FQP9_PILCF</name>
<reference evidence="3 4" key="1">
    <citation type="submission" date="2014-04" db="EMBL/GenBank/DDBJ databases">
        <authorList>
            <consortium name="DOE Joint Genome Institute"/>
            <person name="Kuo A."/>
            <person name="Tarkka M."/>
            <person name="Buscot F."/>
            <person name="Kohler A."/>
            <person name="Nagy L.G."/>
            <person name="Floudas D."/>
            <person name="Copeland A."/>
            <person name="Barry K.W."/>
            <person name="Cichocki N."/>
            <person name="Veneault-Fourrey C."/>
            <person name="LaButti K."/>
            <person name="Lindquist E.A."/>
            <person name="Lipzen A."/>
            <person name="Lundell T."/>
            <person name="Morin E."/>
            <person name="Murat C."/>
            <person name="Sun H."/>
            <person name="Tunlid A."/>
            <person name="Henrissat B."/>
            <person name="Grigoriev I.V."/>
            <person name="Hibbett D.S."/>
            <person name="Martin F."/>
            <person name="Nordberg H.P."/>
            <person name="Cantor M.N."/>
            <person name="Hua S.X."/>
        </authorList>
    </citation>
    <scope>NUCLEOTIDE SEQUENCE [LARGE SCALE GENOMIC DNA]</scope>
    <source>
        <strain evidence="3 4">F 1598</strain>
    </source>
</reference>
<dbReference type="EMBL" id="KN832998">
    <property type="protein sequence ID" value="KIM81486.1"/>
    <property type="molecule type" value="Genomic_DNA"/>
</dbReference>
<keyword evidence="4" id="KW-1185">Reference proteome</keyword>
<dbReference type="PANTHER" id="PTHR47941">
    <property type="entry name" value="PENTATRICOPEPTIDE REPEAT-CONTAINING PROTEIN 3, MITOCHONDRIAL"/>
    <property type="match status" value="1"/>
</dbReference>
<feature type="compositionally biased region" description="Basic residues" evidence="2">
    <location>
        <begin position="590"/>
        <end position="603"/>
    </location>
</feature>
<evidence type="ECO:0008006" key="5">
    <source>
        <dbReference type="Google" id="ProtNLM"/>
    </source>
</evidence>
<accession>A0A0C3FQP9</accession>
<evidence type="ECO:0000313" key="4">
    <source>
        <dbReference type="Proteomes" id="UP000054166"/>
    </source>
</evidence>
<dbReference type="STRING" id="765440.A0A0C3FQP9"/>
<keyword evidence="1" id="KW-0677">Repeat</keyword>
<evidence type="ECO:0000313" key="3">
    <source>
        <dbReference type="EMBL" id="KIM81486.1"/>
    </source>
</evidence>
<gene>
    <name evidence="3" type="ORF">PILCRDRAFT_821273</name>
</gene>
<feature type="region of interest" description="Disordered" evidence="2">
    <location>
        <begin position="582"/>
        <end position="603"/>
    </location>
</feature>
<evidence type="ECO:0000256" key="2">
    <source>
        <dbReference type="SAM" id="MobiDB-lite"/>
    </source>
</evidence>
<reference evidence="4" key="2">
    <citation type="submission" date="2015-01" db="EMBL/GenBank/DDBJ databases">
        <title>Evolutionary Origins and Diversification of the Mycorrhizal Mutualists.</title>
        <authorList>
            <consortium name="DOE Joint Genome Institute"/>
            <consortium name="Mycorrhizal Genomics Consortium"/>
            <person name="Kohler A."/>
            <person name="Kuo A."/>
            <person name="Nagy L.G."/>
            <person name="Floudas D."/>
            <person name="Copeland A."/>
            <person name="Barry K.W."/>
            <person name="Cichocki N."/>
            <person name="Veneault-Fourrey C."/>
            <person name="LaButti K."/>
            <person name="Lindquist E.A."/>
            <person name="Lipzen A."/>
            <person name="Lundell T."/>
            <person name="Morin E."/>
            <person name="Murat C."/>
            <person name="Riley R."/>
            <person name="Ohm R."/>
            <person name="Sun H."/>
            <person name="Tunlid A."/>
            <person name="Henrissat B."/>
            <person name="Grigoriev I.V."/>
            <person name="Hibbett D.S."/>
            <person name="Martin F."/>
        </authorList>
    </citation>
    <scope>NUCLEOTIDE SEQUENCE [LARGE SCALE GENOMIC DNA]</scope>
    <source>
        <strain evidence="4">F 1598</strain>
    </source>
</reference>
<dbReference type="OrthoDB" id="185373at2759"/>
<dbReference type="Proteomes" id="UP000054166">
    <property type="component" value="Unassembled WGS sequence"/>
</dbReference>
<sequence length="603" mass="67677">MSHILHALNSIRRLHPIHPSRTIYTAKSISKRQSLIRKSRSARLADEPLERRIEAGRINGLVKNVDRYVASGNRDFIQNYVSRKLSTEEFHNPSRSLAYDKIISSLLGHNLIRPALLFYERMIDERLIPSLFTRIQLEAMTIVHAAKTRKEVFSSLQKAFAEESFDEAKLGELITVLEEGVKTRYPAHIIDRIVKLFIISQGPGYKPSAALVCRLVDLLVRNRSTKCAKHWLDLAKELSDLEAGPSSPSPSPYVTFLEALSKIEPTDIPAQLAVMNKMKHNKVIPNVSVYNTLIATQIRLGNLESACNLYSTLLQLRPDSEQPSPKPTIIPNAPTFIHMFGVVKRIKVPRGVRSRQYKRPKNAPSARKLYGDMVESHLIETRGRPTQPSSVVTPSSFHLALRTFMIMSDYTAAFVAIRSLGMYGMPTNLDTYQIVIKGLLRRMHHELGSARGVDERRWVDVLLGREEGSQHPPGMTADMVVQLMQFGLDSRITLDDLPEIEDIDDVDEQISHIPSLSLIMGQETPTEGVAYSATPLQRILRRALLAQVTLSFKSEIAGSPPAVLFSKIVAHAKQTMVRDLPSWVETPKPTKGRRSHGSAHSAR</sequence>
<proteinExistence type="predicted"/>
<dbReference type="Gene3D" id="1.25.40.10">
    <property type="entry name" value="Tetratricopeptide repeat domain"/>
    <property type="match status" value="1"/>
</dbReference>
<dbReference type="AlphaFoldDB" id="A0A0C3FQP9"/>
<dbReference type="HOGENOM" id="CLU_026252_1_1_1"/>
<protein>
    <recommendedName>
        <fullName evidence="5">Pentacotripeptide-repeat region of PRORP domain-containing protein</fullName>
    </recommendedName>
</protein>
<dbReference type="InParanoid" id="A0A0C3FQP9"/>
<evidence type="ECO:0000256" key="1">
    <source>
        <dbReference type="ARBA" id="ARBA00022737"/>
    </source>
</evidence>
<dbReference type="InterPro" id="IPR011990">
    <property type="entry name" value="TPR-like_helical_dom_sf"/>
</dbReference>